<name>A0A4S4BHB9_9BACL</name>
<sequence length="159" mass="18731">MEYSLKVTGKKTDQKWLSDLLKKKNLTSDYLRKHHNAYFIDEFCLSIGLNIIVYENVNPPGHPAYSYETMFLEHDFVYQETVSFELDKFNDDHQLGYRAMLEIVFAILESLKNEGVFYHTSGGEILYFKEGRYILNQSYLEFLEEYYGELLGGIDYSLL</sequence>
<gene>
    <name evidence="1" type="ORF">E6C55_27095</name>
</gene>
<dbReference type="AlphaFoldDB" id="A0A4S4BHB9"/>
<dbReference type="Proteomes" id="UP000310636">
    <property type="component" value="Unassembled WGS sequence"/>
</dbReference>
<dbReference type="RefSeq" id="WP_136372971.1">
    <property type="nucleotide sequence ID" value="NZ_SSOB01000047.1"/>
</dbReference>
<protein>
    <submittedName>
        <fullName evidence="1">Uncharacterized protein</fullName>
    </submittedName>
</protein>
<proteinExistence type="predicted"/>
<dbReference type="EMBL" id="SSOB01000047">
    <property type="protein sequence ID" value="THF73938.1"/>
    <property type="molecule type" value="Genomic_DNA"/>
</dbReference>
<dbReference type="OrthoDB" id="2663909at2"/>
<evidence type="ECO:0000313" key="1">
    <source>
        <dbReference type="EMBL" id="THF73938.1"/>
    </source>
</evidence>
<organism evidence="1 2">
    <name type="scientific">Cohnella fermenti</name>
    <dbReference type="NCBI Taxonomy" id="2565925"/>
    <lineage>
        <taxon>Bacteria</taxon>
        <taxon>Bacillati</taxon>
        <taxon>Bacillota</taxon>
        <taxon>Bacilli</taxon>
        <taxon>Bacillales</taxon>
        <taxon>Paenibacillaceae</taxon>
        <taxon>Cohnella</taxon>
    </lineage>
</organism>
<reference evidence="1 2" key="1">
    <citation type="submission" date="2019-04" db="EMBL/GenBank/DDBJ databases">
        <title>Cohnella sp. nov. isolated from preserved vegetables.</title>
        <authorList>
            <person name="Lin S.-Y."/>
            <person name="Hung M.-H."/>
            <person name="Young C.-C."/>
        </authorList>
    </citation>
    <scope>NUCLEOTIDE SEQUENCE [LARGE SCALE GENOMIC DNA]</scope>
    <source>
        <strain evidence="1 2">CC-MHH1044</strain>
    </source>
</reference>
<accession>A0A4S4BHB9</accession>
<keyword evidence="2" id="KW-1185">Reference proteome</keyword>
<evidence type="ECO:0000313" key="2">
    <source>
        <dbReference type="Proteomes" id="UP000310636"/>
    </source>
</evidence>
<comment type="caution">
    <text evidence="1">The sequence shown here is derived from an EMBL/GenBank/DDBJ whole genome shotgun (WGS) entry which is preliminary data.</text>
</comment>